<name>A0A2A9CXM8_9ACTN</name>
<dbReference type="RefSeq" id="WP_098461694.1">
    <property type="nucleotide sequence ID" value="NZ_PDJC01000001.1"/>
</dbReference>
<dbReference type="AlphaFoldDB" id="A0A2A9CXM8"/>
<feature type="signal peptide" evidence="2">
    <location>
        <begin position="1"/>
        <end position="27"/>
    </location>
</feature>
<dbReference type="EMBL" id="PDJC01000001">
    <property type="protein sequence ID" value="PFG18329.1"/>
    <property type="molecule type" value="Genomic_DNA"/>
</dbReference>
<feature type="region of interest" description="Disordered" evidence="1">
    <location>
        <begin position="31"/>
        <end position="68"/>
    </location>
</feature>
<evidence type="ECO:0000313" key="3">
    <source>
        <dbReference type="EMBL" id="PFG18329.1"/>
    </source>
</evidence>
<keyword evidence="2" id="KW-0732">Signal</keyword>
<dbReference type="OrthoDB" id="5124424at2"/>
<reference evidence="3 4" key="1">
    <citation type="submission" date="2017-10" db="EMBL/GenBank/DDBJ databases">
        <title>Sequencing the genomes of 1000 actinobacteria strains.</title>
        <authorList>
            <person name="Klenk H.-P."/>
        </authorList>
    </citation>
    <scope>NUCLEOTIDE SEQUENCE [LARGE SCALE GENOMIC DNA]</scope>
    <source>
        <strain evidence="3 4">DSM 15597</strain>
    </source>
</reference>
<evidence type="ECO:0000313" key="4">
    <source>
        <dbReference type="Proteomes" id="UP000226079"/>
    </source>
</evidence>
<dbReference type="Proteomes" id="UP000226079">
    <property type="component" value="Unassembled WGS sequence"/>
</dbReference>
<feature type="chain" id="PRO_5038981293" evidence="2">
    <location>
        <begin position="28"/>
        <end position="180"/>
    </location>
</feature>
<protein>
    <submittedName>
        <fullName evidence="3">Uncharacterized protein</fullName>
    </submittedName>
</protein>
<feature type="compositionally biased region" description="Low complexity" evidence="1">
    <location>
        <begin position="31"/>
        <end position="65"/>
    </location>
</feature>
<evidence type="ECO:0000256" key="2">
    <source>
        <dbReference type="SAM" id="SignalP"/>
    </source>
</evidence>
<proteinExistence type="predicted"/>
<evidence type="ECO:0000256" key="1">
    <source>
        <dbReference type="SAM" id="MobiDB-lite"/>
    </source>
</evidence>
<gene>
    <name evidence="3" type="ORF">ATK74_2913</name>
</gene>
<comment type="caution">
    <text evidence="3">The sequence shown here is derived from an EMBL/GenBank/DDBJ whole genome shotgun (WGS) entry which is preliminary data.</text>
</comment>
<sequence length="180" mass="18897">MKSARTGLTAALIALLVPAVLSGCSGAAAPANTSSAPTTSASSTSAAPSPSASQTSAAPTPSASTDGNILTPEQRLEMYVQAEKAQTDKVLEQSKGTYKKVVITSEAPGTIIFTYTFAKKLDRKVAKKYFDGMVSTLESVLDKNVYPAMNKVGVVDPKVRFVYLNSDSSKLWSHTFAPKA</sequence>
<organism evidence="3 4">
    <name type="scientific">Propionicimonas paludicola</name>
    <dbReference type="NCBI Taxonomy" id="185243"/>
    <lineage>
        <taxon>Bacteria</taxon>
        <taxon>Bacillati</taxon>
        <taxon>Actinomycetota</taxon>
        <taxon>Actinomycetes</taxon>
        <taxon>Propionibacteriales</taxon>
        <taxon>Nocardioidaceae</taxon>
        <taxon>Propionicimonas</taxon>
    </lineage>
</organism>
<keyword evidence="4" id="KW-1185">Reference proteome</keyword>
<dbReference type="PROSITE" id="PS51257">
    <property type="entry name" value="PROKAR_LIPOPROTEIN"/>
    <property type="match status" value="1"/>
</dbReference>
<accession>A0A2A9CXM8</accession>